<dbReference type="CDD" id="cd03801">
    <property type="entry name" value="GT4_PimA-like"/>
    <property type="match status" value="1"/>
</dbReference>
<dbReference type="GO" id="GO:0016757">
    <property type="term" value="F:glycosyltransferase activity"/>
    <property type="evidence" value="ECO:0007669"/>
    <property type="project" value="InterPro"/>
</dbReference>
<organism evidence="3 4">
    <name type="scientific">Thermogutta terrifontis</name>
    <dbReference type="NCBI Taxonomy" id="1331910"/>
    <lineage>
        <taxon>Bacteria</taxon>
        <taxon>Pseudomonadati</taxon>
        <taxon>Planctomycetota</taxon>
        <taxon>Planctomycetia</taxon>
        <taxon>Pirellulales</taxon>
        <taxon>Thermoguttaceae</taxon>
        <taxon>Thermogutta</taxon>
    </lineage>
</organism>
<sequence length="396" mass="43550">MQSEVGTPFSAVFLQPTAKPSGSPTSGLMVVEALQELGAQVHVIFAQDGSMRSDYEARGCTTEILPHGQWLAGGPKHRRLRRWIRDWQAARQIAQRLRRLRPALVYVNTLTGLSGALAAKWCRVPCIWHIRELFDDVGGEMHDPWPGGRKAVRWCLESLADRVVVISRAVWENVLGSSCAGKTVLIPNAVEDRFFELTLTREEARRQLGLPIERPIVGVPGTLRPVKGHEFFLEALPGVVASVPSVLAAITGDGDPAYRQKLLDLVAANHLNEHVVFLGTVPDMAVFYRACDVICIPSRAEPFGRTAIEAMAVGTPVVATRVGGLGETIQHGETGFLVEFGDTSQIAWTVRDLLVRPSSGSIHRRAELIRRLFGSQSYRKAIVELVSHIRNLGKND</sequence>
<keyword evidence="4" id="KW-1185">Reference proteome</keyword>
<dbReference type="KEGG" id="ttf:THTE_2368"/>
<evidence type="ECO:0000259" key="1">
    <source>
        <dbReference type="Pfam" id="PF00534"/>
    </source>
</evidence>
<gene>
    <name evidence="3" type="ORF">THTE_2368</name>
</gene>
<dbReference type="Pfam" id="PF00534">
    <property type="entry name" value="Glycos_transf_1"/>
    <property type="match status" value="1"/>
</dbReference>
<dbReference type="Pfam" id="PF13439">
    <property type="entry name" value="Glyco_transf_4"/>
    <property type="match status" value="1"/>
</dbReference>
<reference evidence="3 4" key="1">
    <citation type="journal article" name="Front. Microbiol.">
        <title>Sugar Metabolism of the First Thermophilic Planctomycete Thermogutta terrifontis: Comparative Genomic and Transcriptomic Approaches.</title>
        <authorList>
            <person name="Elcheninov A.G."/>
            <person name="Menzel P."/>
            <person name="Gudbergsdottir S.R."/>
            <person name="Slesarev A.I."/>
            <person name="Kadnikov V.V."/>
            <person name="Krogh A."/>
            <person name="Bonch-Osmolovskaya E.A."/>
            <person name="Peng X."/>
            <person name="Kublanov I.V."/>
        </authorList>
    </citation>
    <scope>NUCLEOTIDE SEQUENCE [LARGE SCALE GENOMIC DNA]</scope>
    <source>
        <strain evidence="3 4">R1</strain>
    </source>
</reference>
<accession>A0A286RG86</accession>
<dbReference type="EMBL" id="CP018477">
    <property type="protein sequence ID" value="ASV74970.1"/>
    <property type="molecule type" value="Genomic_DNA"/>
</dbReference>
<dbReference type="Proteomes" id="UP000215086">
    <property type="component" value="Chromosome"/>
</dbReference>
<dbReference type="SUPFAM" id="SSF53756">
    <property type="entry name" value="UDP-Glycosyltransferase/glycogen phosphorylase"/>
    <property type="match status" value="1"/>
</dbReference>
<dbReference type="InterPro" id="IPR050194">
    <property type="entry name" value="Glycosyltransferase_grp1"/>
</dbReference>
<dbReference type="PANTHER" id="PTHR45947">
    <property type="entry name" value="SULFOQUINOVOSYL TRANSFERASE SQD2"/>
    <property type="match status" value="1"/>
</dbReference>
<keyword evidence="3" id="KW-0808">Transferase</keyword>
<dbReference type="InterPro" id="IPR001296">
    <property type="entry name" value="Glyco_trans_1"/>
</dbReference>
<dbReference type="OrthoDB" id="9787617at2"/>
<dbReference type="PANTHER" id="PTHR45947:SF3">
    <property type="entry name" value="SULFOQUINOVOSYL TRANSFERASE SQD2"/>
    <property type="match status" value="1"/>
</dbReference>
<proteinExistence type="predicted"/>
<feature type="domain" description="Glycosyl transferase family 1" evidence="1">
    <location>
        <begin position="201"/>
        <end position="357"/>
    </location>
</feature>
<name>A0A286RG86_9BACT</name>
<evidence type="ECO:0000313" key="4">
    <source>
        <dbReference type="Proteomes" id="UP000215086"/>
    </source>
</evidence>
<feature type="domain" description="Glycosyltransferase subfamily 4-like N-terminal" evidence="2">
    <location>
        <begin position="28"/>
        <end position="191"/>
    </location>
</feature>
<evidence type="ECO:0000313" key="3">
    <source>
        <dbReference type="EMBL" id="ASV74970.1"/>
    </source>
</evidence>
<dbReference type="AlphaFoldDB" id="A0A286RG86"/>
<protein>
    <submittedName>
        <fullName evidence="3">Glycosyltransferase</fullName>
    </submittedName>
</protein>
<dbReference type="Gene3D" id="3.40.50.2000">
    <property type="entry name" value="Glycogen Phosphorylase B"/>
    <property type="match status" value="2"/>
</dbReference>
<dbReference type="InterPro" id="IPR028098">
    <property type="entry name" value="Glyco_trans_4-like_N"/>
</dbReference>
<dbReference type="RefSeq" id="WP_095415158.1">
    <property type="nucleotide sequence ID" value="NZ_CP018477.1"/>
</dbReference>
<evidence type="ECO:0000259" key="2">
    <source>
        <dbReference type="Pfam" id="PF13439"/>
    </source>
</evidence>